<sequence>MVLTFPISGTDILWESLSLLDMCLRSMTPSANLYLPITSEGPLQGSRPRPCKAYTLRITKWIRVRWICQGKAMTINMEYKLFLIFHFIMQAKSV</sequence>
<organism evidence="1 2">
    <name type="scientific">Gossypium stocksii</name>
    <dbReference type="NCBI Taxonomy" id="47602"/>
    <lineage>
        <taxon>Eukaryota</taxon>
        <taxon>Viridiplantae</taxon>
        <taxon>Streptophyta</taxon>
        <taxon>Embryophyta</taxon>
        <taxon>Tracheophyta</taxon>
        <taxon>Spermatophyta</taxon>
        <taxon>Magnoliopsida</taxon>
        <taxon>eudicotyledons</taxon>
        <taxon>Gunneridae</taxon>
        <taxon>Pentapetalae</taxon>
        <taxon>rosids</taxon>
        <taxon>malvids</taxon>
        <taxon>Malvales</taxon>
        <taxon>Malvaceae</taxon>
        <taxon>Malvoideae</taxon>
        <taxon>Gossypium</taxon>
    </lineage>
</organism>
<name>A0A9D3ZG57_9ROSI</name>
<gene>
    <name evidence="1" type="ORF">J1N35_044356</name>
</gene>
<comment type="caution">
    <text evidence="1">The sequence shown here is derived from an EMBL/GenBank/DDBJ whole genome shotgun (WGS) entry which is preliminary data.</text>
</comment>
<evidence type="ECO:0000313" key="1">
    <source>
        <dbReference type="EMBL" id="KAH1032182.1"/>
    </source>
</evidence>
<dbReference type="AlphaFoldDB" id="A0A9D3ZG57"/>
<protein>
    <submittedName>
        <fullName evidence="1">Uncharacterized protein</fullName>
    </submittedName>
</protein>
<dbReference type="EMBL" id="JAIQCV010000013">
    <property type="protein sequence ID" value="KAH1032182.1"/>
    <property type="molecule type" value="Genomic_DNA"/>
</dbReference>
<proteinExistence type="predicted"/>
<accession>A0A9D3ZG57</accession>
<dbReference type="Proteomes" id="UP000828251">
    <property type="component" value="Unassembled WGS sequence"/>
</dbReference>
<keyword evidence="2" id="KW-1185">Reference proteome</keyword>
<evidence type="ECO:0000313" key="2">
    <source>
        <dbReference type="Proteomes" id="UP000828251"/>
    </source>
</evidence>
<reference evidence="1 2" key="1">
    <citation type="journal article" date="2021" name="Plant Biotechnol. J.">
        <title>Multi-omics assisted identification of the key and species-specific regulatory components of drought-tolerant mechanisms in Gossypium stocksii.</title>
        <authorList>
            <person name="Yu D."/>
            <person name="Ke L."/>
            <person name="Zhang D."/>
            <person name="Wu Y."/>
            <person name="Sun Y."/>
            <person name="Mei J."/>
            <person name="Sun J."/>
            <person name="Sun Y."/>
        </authorList>
    </citation>
    <scope>NUCLEOTIDE SEQUENCE [LARGE SCALE GENOMIC DNA]</scope>
    <source>
        <strain evidence="2">cv. E1</strain>
        <tissue evidence="1">Leaf</tissue>
    </source>
</reference>